<dbReference type="InterPro" id="IPR051287">
    <property type="entry name" value="TCR_variable_region"/>
</dbReference>
<dbReference type="Pfam" id="PF07686">
    <property type="entry name" value="V-set"/>
    <property type="match status" value="1"/>
</dbReference>
<keyword evidence="9" id="KW-0393">Immunoglobulin domain</keyword>
<dbReference type="InterPro" id="IPR003599">
    <property type="entry name" value="Ig_sub"/>
</dbReference>
<dbReference type="GeneTree" id="ENSGT00940000163507"/>
<keyword evidence="2" id="KW-1003">Cell membrane</keyword>
<accession>A0A671G2L2</accession>
<reference evidence="13" key="3">
    <citation type="submission" date="2018-12" db="EMBL/GenBank/DDBJ databases">
        <title>G10K-VGP greater horseshoe bat female genome, primary haplotype.</title>
        <authorList>
            <person name="Teeling E."/>
            <person name="Myers G."/>
            <person name="Vernes S."/>
            <person name="Pippel M."/>
            <person name="Winkler S."/>
            <person name="Fedrigo O."/>
            <person name="Rhie A."/>
            <person name="Koren S."/>
            <person name="Phillippy A."/>
            <person name="Lewin H."/>
            <person name="Damas J."/>
            <person name="Howe K."/>
            <person name="Mountcastle J."/>
            <person name="Jarvis E.D."/>
        </authorList>
    </citation>
    <scope>NUCLEOTIDE SEQUENCE [LARGE SCALE GENOMIC DNA]</scope>
</reference>
<reference evidence="12" key="5">
    <citation type="submission" date="2025-09" db="UniProtKB">
        <authorList>
            <consortium name="Ensembl"/>
        </authorList>
    </citation>
    <scope>IDENTIFICATION</scope>
</reference>
<dbReference type="SMART" id="SM00406">
    <property type="entry name" value="IGv"/>
    <property type="match status" value="1"/>
</dbReference>
<keyword evidence="7" id="KW-1015">Disulfide bond</keyword>
<dbReference type="GO" id="GO:0042101">
    <property type="term" value="C:T cell receptor complex"/>
    <property type="evidence" value="ECO:0007669"/>
    <property type="project" value="UniProtKB-KW"/>
</dbReference>
<dbReference type="InterPro" id="IPR007110">
    <property type="entry name" value="Ig-like_dom"/>
</dbReference>
<keyword evidence="4" id="KW-0391">Immunity</keyword>
<dbReference type="InParanoid" id="A0A671G2L2"/>
<evidence type="ECO:0000259" key="11">
    <source>
        <dbReference type="PROSITE" id="PS50835"/>
    </source>
</evidence>
<keyword evidence="13" id="KW-1185">Reference proteome</keyword>
<evidence type="ECO:0000256" key="5">
    <source>
        <dbReference type="ARBA" id="ARBA00023130"/>
    </source>
</evidence>
<evidence type="ECO:0000256" key="1">
    <source>
        <dbReference type="ARBA" id="ARBA00004236"/>
    </source>
</evidence>
<dbReference type="AlphaFoldDB" id="A0A671G2L2"/>
<dbReference type="PANTHER" id="PTHR19367:SF45">
    <property type="entry name" value="IG-LIKE DOMAIN-CONTAINING PROTEIN"/>
    <property type="match status" value="1"/>
</dbReference>
<reference evidence="12 13" key="1">
    <citation type="journal article" date="2015" name="Annu Rev Anim Biosci">
        <title>The Genome 10K Project: a way forward.</title>
        <authorList>
            <person name="Koepfli K.P."/>
            <person name="Paten B."/>
            <person name="O'Brien S.J."/>
            <person name="Koepfli K.P."/>
            <person name="Paten B."/>
            <person name="Antunes A."/>
            <person name="Belov K."/>
            <person name="Bustamante C."/>
            <person name="Castoe T.A."/>
            <person name="Clawson H."/>
            <person name="Crawford A.J."/>
            <person name="Diekhans M."/>
            <person name="Distel D."/>
            <person name="Durbin R."/>
            <person name="Earl D."/>
            <person name="Fujita M.K."/>
            <person name="Gamble T."/>
            <person name="Georges A."/>
            <person name="Gemmell N."/>
            <person name="Gilbert M.T."/>
            <person name="Graves J.M."/>
            <person name="Green R.E."/>
            <person name="Hickey G."/>
            <person name="Jarvis E.D."/>
            <person name="Johnson W."/>
            <person name="Komissarov A."/>
            <person name="Korf I."/>
            <person name="Kuhn R."/>
            <person name="Larkin D.M."/>
            <person name="Lewin H."/>
            <person name="Lopez J.V."/>
            <person name="Ma J."/>
            <person name="Marques-Bonet T."/>
            <person name="Miller W."/>
            <person name="Murphy R."/>
            <person name="Pevzner P."/>
            <person name="Shapiro B."/>
            <person name="Steiner C."/>
            <person name="Tamazian G."/>
            <person name="Venkatesh B."/>
            <person name="Wang J."/>
            <person name="Wayne R."/>
            <person name="Wiley E."/>
            <person name="Yang H."/>
            <person name="Zhang G."/>
            <person name="Haussler D."/>
            <person name="Ryder O."/>
            <person name="O'Brien S.J."/>
        </authorList>
    </citation>
    <scope>NUCLEOTIDE SEQUENCE</scope>
</reference>
<evidence type="ECO:0000256" key="8">
    <source>
        <dbReference type="ARBA" id="ARBA00023170"/>
    </source>
</evidence>
<keyword evidence="5" id="KW-1064">Adaptive immunity</keyword>
<keyword evidence="3" id="KW-0732">Signal</keyword>
<evidence type="ECO:0000256" key="3">
    <source>
        <dbReference type="ARBA" id="ARBA00022729"/>
    </source>
</evidence>
<dbReference type="InterPro" id="IPR013106">
    <property type="entry name" value="Ig_V-set"/>
</dbReference>
<evidence type="ECO:0000256" key="7">
    <source>
        <dbReference type="ARBA" id="ARBA00023157"/>
    </source>
</evidence>
<dbReference type="PANTHER" id="PTHR19367">
    <property type="entry name" value="T-CELL RECEPTOR ALPHA CHAIN V REGION"/>
    <property type="match status" value="1"/>
</dbReference>
<reference evidence="12" key="4">
    <citation type="submission" date="2025-08" db="UniProtKB">
        <authorList>
            <consortium name="Ensembl"/>
        </authorList>
    </citation>
    <scope>IDENTIFICATION</scope>
</reference>
<dbReference type="Ensembl" id="ENSRFET00010032710.1">
    <property type="protein sequence ID" value="ENSRFEP00010030153.1"/>
    <property type="gene ID" value="ENSRFEG00010019991.1"/>
</dbReference>
<evidence type="ECO:0000256" key="2">
    <source>
        <dbReference type="ARBA" id="ARBA00022475"/>
    </source>
</evidence>
<dbReference type="Gene3D" id="2.60.40.10">
    <property type="entry name" value="Immunoglobulins"/>
    <property type="match status" value="1"/>
</dbReference>
<dbReference type="OMA" id="CTFREST"/>
<dbReference type="SUPFAM" id="SSF48726">
    <property type="entry name" value="Immunoglobulin"/>
    <property type="match status" value="1"/>
</dbReference>
<dbReference type="FunFam" id="2.60.40.10:FF:000878">
    <property type="entry name" value="T cell receptor alpha variable 38-1"/>
    <property type="match status" value="1"/>
</dbReference>
<reference evidence="12 13" key="2">
    <citation type="journal article" date="2018" name="Annu Rev Anim Biosci">
        <title>Bat Biology, Genomes, and the Bat1K Project: To Generate Chromosome-Level Genomes for All Living Bat Species.</title>
        <authorList>
            <person name="Teeling E.C."/>
            <person name="Vernes S.C."/>
            <person name="Davalos L.M."/>
            <person name="Ray D.A."/>
            <person name="Gilbert M.T.P."/>
            <person name="Myers E."/>
        </authorList>
    </citation>
    <scope>NUCLEOTIDE SEQUENCE</scope>
</reference>
<sequence>IPKPCDCAFFLSGSNIAQNVTQSQPALFVQEKEPVTLNCTYDTTARTYSLIWYKQLSGGAIIFLIRHESYSQPKATEGRYSLNFQKEKKSVNLVISASQLEDSALYICALRESTVRDLLEEGVSNPRALLDASTCCRDQGQELPPETGSGEVCGSILHV</sequence>
<proteinExistence type="predicted"/>
<name>A0A671G2L2_RHIFE</name>
<feature type="domain" description="Ig-like" evidence="11">
    <location>
        <begin position="18"/>
        <end position="124"/>
    </location>
</feature>
<dbReference type="InterPro" id="IPR036179">
    <property type="entry name" value="Ig-like_dom_sf"/>
</dbReference>
<dbReference type="GO" id="GO:0002250">
    <property type="term" value="P:adaptive immune response"/>
    <property type="evidence" value="ECO:0007669"/>
    <property type="project" value="UniProtKB-KW"/>
</dbReference>
<protein>
    <recommendedName>
        <fullName evidence="11">Ig-like domain-containing protein</fullName>
    </recommendedName>
</protein>
<dbReference type="InterPro" id="IPR013783">
    <property type="entry name" value="Ig-like_fold"/>
</dbReference>
<evidence type="ECO:0000256" key="6">
    <source>
        <dbReference type="ARBA" id="ARBA00023136"/>
    </source>
</evidence>
<dbReference type="Proteomes" id="UP000472240">
    <property type="component" value="Chromosome 6"/>
</dbReference>
<keyword evidence="6" id="KW-0472">Membrane</keyword>
<organism evidence="12 13">
    <name type="scientific">Rhinolophus ferrumequinum</name>
    <name type="common">Greater horseshoe bat</name>
    <dbReference type="NCBI Taxonomy" id="59479"/>
    <lineage>
        <taxon>Eukaryota</taxon>
        <taxon>Metazoa</taxon>
        <taxon>Chordata</taxon>
        <taxon>Craniata</taxon>
        <taxon>Vertebrata</taxon>
        <taxon>Euteleostomi</taxon>
        <taxon>Mammalia</taxon>
        <taxon>Eutheria</taxon>
        <taxon>Laurasiatheria</taxon>
        <taxon>Chiroptera</taxon>
        <taxon>Yinpterochiroptera</taxon>
        <taxon>Rhinolophoidea</taxon>
        <taxon>Rhinolophidae</taxon>
        <taxon>Rhinolophinae</taxon>
        <taxon>Rhinolophus</taxon>
    </lineage>
</organism>
<evidence type="ECO:0000256" key="9">
    <source>
        <dbReference type="ARBA" id="ARBA00023319"/>
    </source>
</evidence>
<keyword evidence="8" id="KW-0675">Receptor</keyword>
<evidence type="ECO:0000256" key="10">
    <source>
        <dbReference type="ARBA" id="ARBA00043266"/>
    </source>
</evidence>
<comment type="subcellular location">
    <subcellularLocation>
        <location evidence="1">Cell membrane</location>
    </subcellularLocation>
</comment>
<evidence type="ECO:0000313" key="12">
    <source>
        <dbReference type="Ensembl" id="ENSRFEP00010030153.1"/>
    </source>
</evidence>
<evidence type="ECO:0000256" key="4">
    <source>
        <dbReference type="ARBA" id="ARBA00022859"/>
    </source>
</evidence>
<dbReference type="SMART" id="SM00409">
    <property type="entry name" value="IG"/>
    <property type="match status" value="1"/>
</dbReference>
<evidence type="ECO:0000313" key="13">
    <source>
        <dbReference type="Proteomes" id="UP000472240"/>
    </source>
</evidence>
<keyword evidence="10" id="KW-1279">T cell receptor</keyword>
<dbReference type="PROSITE" id="PS50835">
    <property type="entry name" value="IG_LIKE"/>
    <property type="match status" value="1"/>
</dbReference>